<feature type="transmembrane region" description="Helical" evidence="1">
    <location>
        <begin position="72"/>
        <end position="89"/>
    </location>
</feature>
<evidence type="ECO:0000313" key="3">
    <source>
        <dbReference type="Proteomes" id="UP000239866"/>
    </source>
</evidence>
<evidence type="ECO:0000313" key="2">
    <source>
        <dbReference type="EMBL" id="PSF09499.1"/>
    </source>
</evidence>
<reference evidence="2 3" key="1">
    <citation type="submission" date="2018-03" db="EMBL/GenBank/DDBJ databases">
        <title>Marinobacter brunus sp. nov., a marine bacterium of Gamma-proteobacteria isolated from the surface seawater of the South China Sea.</title>
        <authorList>
            <person name="Cheng H."/>
            <person name="Wu Y.-H."/>
            <person name="Xamxidin M."/>
            <person name="Xu X.-W."/>
        </authorList>
    </citation>
    <scope>NUCLEOTIDE SEQUENCE [LARGE SCALE GENOMIC DNA]</scope>
    <source>
        <strain evidence="2 3">NH169-3</strain>
    </source>
</reference>
<dbReference type="AlphaFoldDB" id="A0A2T1KHA4"/>
<proteinExistence type="predicted"/>
<feature type="transmembrane region" description="Helical" evidence="1">
    <location>
        <begin position="101"/>
        <end position="121"/>
    </location>
</feature>
<keyword evidence="1" id="KW-1133">Transmembrane helix</keyword>
<comment type="caution">
    <text evidence="2">The sequence shown here is derived from an EMBL/GenBank/DDBJ whole genome shotgun (WGS) entry which is preliminary data.</text>
</comment>
<keyword evidence="1" id="KW-0812">Transmembrane</keyword>
<keyword evidence="1" id="KW-0472">Membrane</keyword>
<sequence>MERVVTGLLVLVGIIHLLPVSGVLGVERLAALYGLSLGEPNIEILMRHRAILFGILGLFMVYAAFQPSLQTLAIIAGLVSVVSFIAIAWSVGGYNESVRKVVIADIIATVALVAAGAIRVISRNQI</sequence>
<keyword evidence="2" id="KW-0808">Transferase</keyword>
<dbReference type="GO" id="GO:0016779">
    <property type="term" value="F:nucleotidyltransferase activity"/>
    <property type="evidence" value="ECO:0007669"/>
    <property type="project" value="UniProtKB-KW"/>
</dbReference>
<dbReference type="RefSeq" id="WP_106762041.1">
    <property type="nucleotide sequence ID" value="NZ_PXNP01000034.1"/>
</dbReference>
<evidence type="ECO:0000256" key="1">
    <source>
        <dbReference type="SAM" id="Phobius"/>
    </source>
</evidence>
<accession>A0A2T1KHA4</accession>
<organism evidence="2 3">
    <name type="scientific">Marinobacter fuscus</name>
    <dbReference type="NCBI Taxonomy" id="2109942"/>
    <lineage>
        <taxon>Bacteria</taxon>
        <taxon>Pseudomonadati</taxon>
        <taxon>Pseudomonadota</taxon>
        <taxon>Gammaproteobacteria</taxon>
        <taxon>Pseudomonadales</taxon>
        <taxon>Marinobacteraceae</taxon>
        <taxon>Marinobacter</taxon>
    </lineage>
</organism>
<keyword evidence="3" id="KW-1185">Reference proteome</keyword>
<keyword evidence="2" id="KW-0548">Nucleotidyltransferase</keyword>
<dbReference type="OrthoDB" id="1495227at2"/>
<protein>
    <submittedName>
        <fullName evidence="2">Phosphopantetheine adenylyltransferase</fullName>
    </submittedName>
</protein>
<name>A0A2T1KHA4_9GAMM</name>
<gene>
    <name evidence="2" type="ORF">C7H09_07895</name>
</gene>
<dbReference type="Proteomes" id="UP000239866">
    <property type="component" value="Unassembled WGS sequence"/>
</dbReference>
<dbReference type="EMBL" id="PXNP01000034">
    <property type="protein sequence ID" value="PSF09499.1"/>
    <property type="molecule type" value="Genomic_DNA"/>
</dbReference>
<feature type="transmembrane region" description="Helical" evidence="1">
    <location>
        <begin position="49"/>
        <end position="65"/>
    </location>
</feature>